<accession>A0A8X6MFJ4</accession>
<proteinExistence type="predicted"/>
<sequence length="85" mass="9901">MASAITVIDKILIRKPKLVIRDRRKEKFKEFCLATAKLYVALYPWYYKPQSLHKVLIHEGLVNSSILPLGQMLEEAIEAWDKDSK</sequence>
<gene>
    <name evidence="1" type="ORF">TNIN_350791</name>
</gene>
<dbReference type="EMBL" id="BMAV01026562">
    <property type="protein sequence ID" value="GFS51609.1"/>
    <property type="molecule type" value="Genomic_DNA"/>
</dbReference>
<dbReference type="OrthoDB" id="8193306at2759"/>
<evidence type="ECO:0000313" key="1">
    <source>
        <dbReference type="EMBL" id="GFS51609.1"/>
    </source>
</evidence>
<evidence type="ECO:0000313" key="2">
    <source>
        <dbReference type="Proteomes" id="UP000886998"/>
    </source>
</evidence>
<dbReference type="AlphaFoldDB" id="A0A8X6MFJ4"/>
<reference evidence="1" key="1">
    <citation type="submission" date="2020-08" db="EMBL/GenBank/DDBJ databases">
        <title>Multicomponent nature underlies the extraordinary mechanical properties of spider dragline silk.</title>
        <authorList>
            <person name="Kono N."/>
            <person name="Nakamura H."/>
            <person name="Mori M."/>
            <person name="Yoshida Y."/>
            <person name="Ohtoshi R."/>
            <person name="Malay A.D."/>
            <person name="Moran D.A.P."/>
            <person name="Tomita M."/>
            <person name="Numata K."/>
            <person name="Arakawa K."/>
        </authorList>
    </citation>
    <scope>NUCLEOTIDE SEQUENCE</scope>
</reference>
<dbReference type="Proteomes" id="UP000886998">
    <property type="component" value="Unassembled WGS sequence"/>
</dbReference>
<comment type="caution">
    <text evidence="1">The sequence shown here is derived from an EMBL/GenBank/DDBJ whole genome shotgun (WGS) entry which is preliminary data.</text>
</comment>
<keyword evidence="2" id="KW-1185">Reference proteome</keyword>
<organism evidence="1 2">
    <name type="scientific">Trichonephila inaurata madagascariensis</name>
    <dbReference type="NCBI Taxonomy" id="2747483"/>
    <lineage>
        <taxon>Eukaryota</taxon>
        <taxon>Metazoa</taxon>
        <taxon>Ecdysozoa</taxon>
        <taxon>Arthropoda</taxon>
        <taxon>Chelicerata</taxon>
        <taxon>Arachnida</taxon>
        <taxon>Araneae</taxon>
        <taxon>Araneomorphae</taxon>
        <taxon>Entelegynae</taxon>
        <taxon>Araneoidea</taxon>
        <taxon>Nephilidae</taxon>
        <taxon>Trichonephila</taxon>
        <taxon>Trichonephila inaurata</taxon>
    </lineage>
</organism>
<protein>
    <submittedName>
        <fullName evidence="1">Uncharacterized protein</fullName>
    </submittedName>
</protein>
<name>A0A8X6MFJ4_9ARAC</name>